<keyword evidence="5" id="KW-1185">Reference proteome</keyword>
<evidence type="ECO:0000256" key="2">
    <source>
        <dbReference type="SAM" id="SignalP"/>
    </source>
</evidence>
<dbReference type="RefSeq" id="WP_203757412.1">
    <property type="nucleotide sequence ID" value="NZ_BONF01000071.1"/>
</dbReference>
<proteinExistence type="predicted"/>
<accession>A0A8J3JTE8</accession>
<feature type="coiled-coil region" evidence="1">
    <location>
        <begin position="79"/>
        <end position="106"/>
    </location>
</feature>
<reference evidence="4 5" key="1">
    <citation type="submission" date="2021-01" db="EMBL/GenBank/DDBJ databases">
        <title>Whole genome shotgun sequence of Catellatospora bangladeshensis NBRC 107357.</title>
        <authorList>
            <person name="Komaki H."/>
            <person name="Tamura T."/>
        </authorList>
    </citation>
    <scope>NUCLEOTIDE SEQUENCE [LARGE SCALE GENOMIC DNA]</scope>
    <source>
        <strain evidence="4 5">NBRC 107357</strain>
    </source>
</reference>
<evidence type="ECO:0000313" key="4">
    <source>
        <dbReference type="EMBL" id="GIF86423.1"/>
    </source>
</evidence>
<keyword evidence="2" id="KW-0732">Signal</keyword>
<dbReference type="EMBL" id="BONF01000071">
    <property type="protein sequence ID" value="GIF86423.1"/>
    <property type="molecule type" value="Genomic_DNA"/>
</dbReference>
<evidence type="ECO:0000259" key="3">
    <source>
        <dbReference type="Pfam" id="PF26571"/>
    </source>
</evidence>
<evidence type="ECO:0000256" key="1">
    <source>
        <dbReference type="SAM" id="Coils"/>
    </source>
</evidence>
<feature type="chain" id="PRO_5039644730" description="ARB-07466-like C-terminal domain-containing protein" evidence="2">
    <location>
        <begin position="33"/>
        <end position="352"/>
    </location>
</feature>
<dbReference type="Gene3D" id="6.10.250.3150">
    <property type="match status" value="1"/>
</dbReference>
<dbReference type="InterPro" id="IPR006311">
    <property type="entry name" value="TAT_signal"/>
</dbReference>
<dbReference type="AlphaFoldDB" id="A0A8J3JTE8"/>
<protein>
    <recommendedName>
        <fullName evidence="3">ARB-07466-like C-terminal domain-containing protein</fullName>
    </recommendedName>
</protein>
<keyword evidence="1" id="KW-0175">Coiled coil</keyword>
<evidence type="ECO:0000313" key="5">
    <source>
        <dbReference type="Proteomes" id="UP000601223"/>
    </source>
</evidence>
<name>A0A8J3JTE8_9ACTN</name>
<dbReference type="InterPro" id="IPR058593">
    <property type="entry name" value="ARB_07466-like_C"/>
</dbReference>
<dbReference type="Proteomes" id="UP000601223">
    <property type="component" value="Unassembled WGS sequence"/>
</dbReference>
<sequence>MFESATPARRRCGRIAAAVAVAVALLAGAAPAASAAAAEPDDVPETASPKVATLRANLETAATAYVTAEAALGSSRKRQAELAAEVKTADRRLDAAREQVAKYASRAYRTGRLGVLGMIVRASSQDEYLARIAAVEQLAAYDDARLRELAGARATAAAAKASVDAEVREQARQVAEMSRRKKAMEVALSAAGGYAAEGWVDPASPLAAPAPRNRDGSWPREKCTIDDPTTSGCITPRTLHALRQAQQAGFKRLTSCHRSGGRYEHPTGRACDFATNTGGFSESSAKGEARVYGDRLASFFIKNARRLGVLYVVFYCKIWLPGSGWQHYDSGSAKCGSSPSADHTNHVHLSVY</sequence>
<dbReference type="Pfam" id="PF26571">
    <property type="entry name" value="VldE"/>
    <property type="match status" value="1"/>
</dbReference>
<dbReference type="PROSITE" id="PS51318">
    <property type="entry name" value="TAT"/>
    <property type="match status" value="1"/>
</dbReference>
<organism evidence="4 5">
    <name type="scientific">Catellatospora bangladeshensis</name>
    <dbReference type="NCBI Taxonomy" id="310355"/>
    <lineage>
        <taxon>Bacteria</taxon>
        <taxon>Bacillati</taxon>
        <taxon>Actinomycetota</taxon>
        <taxon>Actinomycetes</taxon>
        <taxon>Micromonosporales</taxon>
        <taxon>Micromonosporaceae</taxon>
        <taxon>Catellatospora</taxon>
    </lineage>
</organism>
<feature type="signal peptide" evidence="2">
    <location>
        <begin position="1"/>
        <end position="32"/>
    </location>
</feature>
<feature type="domain" description="ARB-07466-like C-terminal" evidence="3">
    <location>
        <begin position="231"/>
        <end position="331"/>
    </location>
</feature>
<gene>
    <name evidence="4" type="ORF">Cba03nite_77720</name>
</gene>
<comment type="caution">
    <text evidence="4">The sequence shown here is derived from an EMBL/GenBank/DDBJ whole genome shotgun (WGS) entry which is preliminary data.</text>
</comment>